<evidence type="ECO:0000259" key="1">
    <source>
        <dbReference type="Pfam" id="PF20597"/>
    </source>
</evidence>
<dbReference type="Proteomes" id="UP000218209">
    <property type="component" value="Unassembled WGS sequence"/>
</dbReference>
<dbReference type="InterPro" id="IPR026588">
    <property type="entry name" value="Choice_anch_A"/>
</dbReference>
<dbReference type="AlphaFoldDB" id="A0A1X6NWH3"/>
<evidence type="ECO:0000313" key="3">
    <source>
        <dbReference type="Proteomes" id="UP000218209"/>
    </source>
</evidence>
<reference evidence="2 3" key="1">
    <citation type="submission" date="2017-03" db="EMBL/GenBank/DDBJ databases">
        <title>WGS assembly of Porphyra umbilicalis.</title>
        <authorList>
            <person name="Brawley S.H."/>
            <person name="Blouin N.A."/>
            <person name="Ficko-Blean E."/>
            <person name="Wheeler G.L."/>
            <person name="Lohr M."/>
            <person name="Goodson H.V."/>
            <person name="Jenkins J.W."/>
            <person name="Blaby-Haas C.E."/>
            <person name="Helliwell K.E."/>
            <person name="Chan C."/>
            <person name="Marriage T."/>
            <person name="Bhattacharya D."/>
            <person name="Klein A.S."/>
            <person name="Badis Y."/>
            <person name="Brodie J."/>
            <person name="Cao Y."/>
            <person name="Collen J."/>
            <person name="Dittami S.M."/>
            <person name="Gachon C.M."/>
            <person name="Green B.R."/>
            <person name="Karpowicz S."/>
            <person name="Kim J.W."/>
            <person name="Kudahl U."/>
            <person name="Lin S."/>
            <person name="Michel G."/>
            <person name="Mittag M."/>
            <person name="Olson B.J."/>
            <person name="Pangilinan J."/>
            <person name="Peng Y."/>
            <person name="Qiu H."/>
            <person name="Shu S."/>
            <person name="Singer J.T."/>
            <person name="Smith A.G."/>
            <person name="Sprecher B.N."/>
            <person name="Wagner V."/>
            <person name="Wang W."/>
            <person name="Wang Z.-Y."/>
            <person name="Yan J."/>
            <person name="Yarish C."/>
            <person name="Zoeuner-Riek S."/>
            <person name="Zhuang Y."/>
            <person name="Zou Y."/>
            <person name="Lindquist E.A."/>
            <person name="Grimwood J."/>
            <person name="Barry K."/>
            <person name="Rokhsar D.S."/>
            <person name="Schmutz J."/>
            <person name="Stiller J.W."/>
            <person name="Grossman A.R."/>
            <person name="Prochnik S.E."/>
        </authorList>
    </citation>
    <scope>NUCLEOTIDE SEQUENCE [LARGE SCALE GENOMIC DNA]</scope>
    <source>
        <strain evidence="2">4086291</strain>
    </source>
</reference>
<evidence type="ECO:0000313" key="2">
    <source>
        <dbReference type="EMBL" id="OSX72733.1"/>
    </source>
</evidence>
<sequence>MLPFVMHPRGSRLWRTPPSPCTSIACCVAVAAVLATHSTVGATPPPATPAPIFGDYELTTVGNLNVADSILEGPALVMGTATLDHFTVGGDGTNATAAGDGSAGAPSPCDAPLHALAVVGRATAKRGAIIGRAVLGAKSILAPTVALPCAEAARPPPVDGRADSRHAPPPNPWEVFGSTGGVDISPLRAAAARATATLCRLAPTGTATVMGTTLHLYPRGTVGHGGMAGLPGAAGVGGGPPGGNASCVDVFGVDHPPDGLTRVVYYGVGAPLLLYRFRSVRWRGMDMGHLDAARSLHVVCGGGRLDVDASALRGSLLAPALHVAADAVEWAGRLAVEHLRGRAVRLRYGRWGGLPAAEVANNLC</sequence>
<accession>A0A1X6NWH3</accession>
<protein>
    <recommendedName>
        <fullName evidence="1">Choice-of-anchor A domain-containing protein</fullName>
    </recommendedName>
</protein>
<dbReference type="EMBL" id="KV919041">
    <property type="protein sequence ID" value="OSX72733.1"/>
    <property type="molecule type" value="Genomic_DNA"/>
</dbReference>
<feature type="domain" description="Choice-of-anchor A" evidence="1">
    <location>
        <begin position="51"/>
        <end position="341"/>
    </location>
</feature>
<gene>
    <name evidence="2" type="ORF">BU14_0408s0011</name>
</gene>
<name>A0A1X6NWH3_PORUM</name>
<proteinExistence type="predicted"/>
<dbReference type="Pfam" id="PF20597">
    <property type="entry name" value="pAdhesive_15"/>
    <property type="match status" value="1"/>
</dbReference>
<organism evidence="2 3">
    <name type="scientific">Porphyra umbilicalis</name>
    <name type="common">Purple laver</name>
    <name type="synonym">Red alga</name>
    <dbReference type="NCBI Taxonomy" id="2786"/>
    <lineage>
        <taxon>Eukaryota</taxon>
        <taxon>Rhodophyta</taxon>
        <taxon>Bangiophyceae</taxon>
        <taxon>Bangiales</taxon>
        <taxon>Bangiaceae</taxon>
        <taxon>Porphyra</taxon>
    </lineage>
</organism>
<keyword evidence="3" id="KW-1185">Reference proteome</keyword>